<keyword evidence="3" id="KW-0413">Isomerase</keyword>
<feature type="compositionally biased region" description="Basic and acidic residues" evidence="1">
    <location>
        <begin position="243"/>
        <end position="273"/>
    </location>
</feature>
<evidence type="ECO:0000313" key="3">
    <source>
        <dbReference type="EMBL" id="MBB6000541.1"/>
    </source>
</evidence>
<name>A0A841EM93_9ACTN</name>
<feature type="compositionally biased region" description="Basic and acidic residues" evidence="1">
    <location>
        <begin position="198"/>
        <end position="213"/>
    </location>
</feature>
<dbReference type="Proteomes" id="UP000578077">
    <property type="component" value="Unassembled WGS sequence"/>
</dbReference>
<proteinExistence type="predicted"/>
<dbReference type="RefSeq" id="WP_312862666.1">
    <property type="nucleotide sequence ID" value="NZ_BAABKT010000042.1"/>
</dbReference>
<dbReference type="Pfam" id="PF02557">
    <property type="entry name" value="VanY"/>
    <property type="match status" value="1"/>
</dbReference>
<dbReference type="AlphaFoldDB" id="A0A841EM93"/>
<sequence length="441" mass="45555">MQSGHWHLQRPGRRGPADRDRTTAGRKDAPGTGRGRAGAAGLLGLALCTVLGAAAPPGSGTAPDGRGDEAAHEETLADLATRLAEVRARLDGLYERADDRIAEHADALERLEEAEQESESAALAAERARERTDGVREEAADYAAAASMGADFSPALAWATAGGPQHALDRGADLALLGDRRGAAVDTASAALSAAETLGERAEEAEQERRDAAEDAADAEDDALDAVAEQENALAGITAEQTRVQRELEQKRDGAAASEREREQALERARSASEDTAGAHGAAGGSAAASGGDTGSSGGPGGAGGACTASGADGRSNGRIPAAALCPLPQPGESLRADAAAAFIELDGAFRDRFGRPACVTDSYRPFSDQVRLFRERTAGEAASPGTSVHGRGAAVDLCGGVNRHGSDEHTWMLANAPDYGWHNPEWAQGGFEPWHWEYTG</sequence>
<feature type="compositionally biased region" description="Gly residues" evidence="1">
    <location>
        <begin position="292"/>
        <end position="305"/>
    </location>
</feature>
<accession>A0A841EM93</accession>
<evidence type="ECO:0000313" key="4">
    <source>
        <dbReference type="Proteomes" id="UP000578077"/>
    </source>
</evidence>
<feature type="compositionally biased region" description="Basic and acidic residues" evidence="1">
    <location>
        <begin position="15"/>
        <end position="29"/>
    </location>
</feature>
<feature type="region of interest" description="Disordered" evidence="1">
    <location>
        <begin position="1"/>
        <end position="38"/>
    </location>
</feature>
<comment type="caution">
    <text evidence="3">The sequence shown here is derived from an EMBL/GenBank/DDBJ whole genome shotgun (WGS) entry which is preliminary data.</text>
</comment>
<dbReference type="SUPFAM" id="SSF55166">
    <property type="entry name" value="Hedgehog/DD-peptidase"/>
    <property type="match status" value="1"/>
</dbReference>
<feature type="region of interest" description="Disordered" evidence="1">
    <location>
        <begin position="234"/>
        <end position="310"/>
    </location>
</feature>
<evidence type="ECO:0000256" key="1">
    <source>
        <dbReference type="SAM" id="MobiDB-lite"/>
    </source>
</evidence>
<reference evidence="3 4" key="1">
    <citation type="submission" date="2020-08" db="EMBL/GenBank/DDBJ databases">
        <title>Sequencing the genomes of 1000 actinobacteria strains.</title>
        <authorList>
            <person name="Klenk H.-P."/>
        </authorList>
    </citation>
    <scope>NUCLEOTIDE SEQUENCE [LARGE SCALE GENOMIC DNA]</scope>
    <source>
        <strain evidence="3 4">DSM 44593</strain>
    </source>
</reference>
<feature type="region of interest" description="Disordered" evidence="1">
    <location>
        <begin position="195"/>
        <end position="221"/>
    </location>
</feature>
<dbReference type="InterPro" id="IPR009045">
    <property type="entry name" value="Zn_M74/Hedgehog-like"/>
</dbReference>
<keyword evidence="4" id="KW-1185">Reference proteome</keyword>
<dbReference type="EMBL" id="JACHLY010000001">
    <property type="protein sequence ID" value="MBB6000541.1"/>
    <property type="molecule type" value="Genomic_DNA"/>
</dbReference>
<dbReference type="GO" id="GO:0016853">
    <property type="term" value="F:isomerase activity"/>
    <property type="evidence" value="ECO:0007669"/>
    <property type="project" value="UniProtKB-KW"/>
</dbReference>
<protein>
    <submittedName>
        <fullName evidence="3">FKBP-type peptidyl-prolyl cis-trans isomerase</fullName>
    </submittedName>
</protein>
<feature type="region of interest" description="Disordered" evidence="1">
    <location>
        <begin position="113"/>
        <end position="134"/>
    </location>
</feature>
<organism evidence="3 4">
    <name type="scientific">Streptomonospora salina</name>
    <dbReference type="NCBI Taxonomy" id="104205"/>
    <lineage>
        <taxon>Bacteria</taxon>
        <taxon>Bacillati</taxon>
        <taxon>Actinomycetota</taxon>
        <taxon>Actinomycetes</taxon>
        <taxon>Streptosporangiales</taxon>
        <taxon>Nocardiopsidaceae</taxon>
        <taxon>Streptomonospora</taxon>
    </lineage>
</organism>
<dbReference type="Gene3D" id="3.30.1380.10">
    <property type="match status" value="1"/>
</dbReference>
<evidence type="ECO:0000259" key="2">
    <source>
        <dbReference type="Pfam" id="PF02557"/>
    </source>
</evidence>
<dbReference type="InterPro" id="IPR003709">
    <property type="entry name" value="VanY-like_core_dom"/>
</dbReference>
<feature type="domain" description="D-alanyl-D-alanine carboxypeptidase-like core" evidence="2">
    <location>
        <begin position="334"/>
        <end position="441"/>
    </location>
</feature>
<dbReference type="GO" id="GO:0006508">
    <property type="term" value="P:proteolysis"/>
    <property type="evidence" value="ECO:0007669"/>
    <property type="project" value="InterPro"/>
</dbReference>
<dbReference type="CDD" id="cd14814">
    <property type="entry name" value="Peptidase_M15"/>
    <property type="match status" value="1"/>
</dbReference>
<gene>
    <name evidence="3" type="ORF">HNR25_004292</name>
</gene>
<feature type="compositionally biased region" description="Low complexity" evidence="1">
    <location>
        <begin position="274"/>
        <end position="291"/>
    </location>
</feature>
<dbReference type="GO" id="GO:0008233">
    <property type="term" value="F:peptidase activity"/>
    <property type="evidence" value="ECO:0007669"/>
    <property type="project" value="InterPro"/>
</dbReference>